<name>A0AAV4RN62_CAEEX</name>
<organism evidence="1 2">
    <name type="scientific">Caerostris extrusa</name>
    <name type="common">Bark spider</name>
    <name type="synonym">Caerostris bankana</name>
    <dbReference type="NCBI Taxonomy" id="172846"/>
    <lineage>
        <taxon>Eukaryota</taxon>
        <taxon>Metazoa</taxon>
        <taxon>Ecdysozoa</taxon>
        <taxon>Arthropoda</taxon>
        <taxon>Chelicerata</taxon>
        <taxon>Arachnida</taxon>
        <taxon>Araneae</taxon>
        <taxon>Araneomorphae</taxon>
        <taxon>Entelegynae</taxon>
        <taxon>Araneoidea</taxon>
        <taxon>Araneidae</taxon>
        <taxon>Caerostris</taxon>
    </lineage>
</organism>
<accession>A0AAV4RN62</accession>
<sequence>MYNGLLQQPFFGSTSCVFTTNSLRTPLAFTAKFVVRLSPNRRLCRHACCLFTSLLRHYSFCLLSVKPRLRNNGRAGHLSSFIPLSQQEMPAADKPPPFIPETPTLGHDLGRAELRTSFEQLRTAFFLFHYHLLTSDFRKAILLQKNVDLRVQWSFAL</sequence>
<keyword evidence="2" id="KW-1185">Reference proteome</keyword>
<reference evidence="1 2" key="1">
    <citation type="submission" date="2021-06" db="EMBL/GenBank/DDBJ databases">
        <title>Caerostris extrusa draft genome.</title>
        <authorList>
            <person name="Kono N."/>
            <person name="Arakawa K."/>
        </authorList>
    </citation>
    <scope>NUCLEOTIDE SEQUENCE [LARGE SCALE GENOMIC DNA]</scope>
</reference>
<dbReference type="Proteomes" id="UP001054945">
    <property type="component" value="Unassembled WGS sequence"/>
</dbReference>
<protein>
    <submittedName>
        <fullName evidence="1">Uncharacterized protein</fullName>
    </submittedName>
</protein>
<evidence type="ECO:0000313" key="1">
    <source>
        <dbReference type="EMBL" id="GIY21453.1"/>
    </source>
</evidence>
<dbReference type="AlphaFoldDB" id="A0AAV4RN62"/>
<gene>
    <name evidence="1" type="ORF">CEXT_3901</name>
</gene>
<evidence type="ECO:0000313" key="2">
    <source>
        <dbReference type="Proteomes" id="UP001054945"/>
    </source>
</evidence>
<comment type="caution">
    <text evidence="1">The sequence shown here is derived from an EMBL/GenBank/DDBJ whole genome shotgun (WGS) entry which is preliminary data.</text>
</comment>
<proteinExistence type="predicted"/>
<dbReference type="EMBL" id="BPLR01008021">
    <property type="protein sequence ID" value="GIY21453.1"/>
    <property type="molecule type" value="Genomic_DNA"/>
</dbReference>